<dbReference type="Proteomes" id="UP000000378">
    <property type="component" value="Chromosome"/>
</dbReference>
<evidence type="ECO:0000259" key="8">
    <source>
        <dbReference type="Pfam" id="PF02770"/>
    </source>
</evidence>
<dbReference type="InterPro" id="IPR013786">
    <property type="entry name" value="AcylCoA_DH/ox_N"/>
</dbReference>
<dbReference type="InterPro" id="IPR006091">
    <property type="entry name" value="Acyl-CoA_Oxase/DH_mid-dom"/>
</dbReference>
<keyword evidence="4 6" id="KW-0274">FAD</keyword>
<dbReference type="Pfam" id="PF02771">
    <property type="entry name" value="Acyl-CoA_dh_N"/>
    <property type="match status" value="1"/>
</dbReference>
<dbReference type="SUPFAM" id="SSF47203">
    <property type="entry name" value="Acyl-CoA dehydrogenase C-terminal domain-like"/>
    <property type="match status" value="1"/>
</dbReference>
<evidence type="ECO:0000256" key="6">
    <source>
        <dbReference type="RuleBase" id="RU362125"/>
    </source>
</evidence>
<keyword evidence="3 6" id="KW-0285">Flavoprotein</keyword>
<reference evidence="10 11" key="2">
    <citation type="journal article" date="2010" name="Stand. Genomic Sci.">
        <title>Complete genome sequence of Syntrophothermus lipocalidus type strain (TGB-C1).</title>
        <authorList>
            <person name="Djao O.D."/>
            <person name="Zhang X."/>
            <person name="Lucas S."/>
            <person name="Lapidus A."/>
            <person name="Del Rio T.G."/>
            <person name="Nolan M."/>
            <person name="Tice H."/>
            <person name="Cheng J.F."/>
            <person name="Han C."/>
            <person name="Tapia R."/>
            <person name="Goodwin L."/>
            <person name="Pitluck S."/>
            <person name="Liolios K."/>
            <person name="Ivanova N."/>
            <person name="Mavromatis K."/>
            <person name="Mikhailova N."/>
            <person name="Ovchinnikova G."/>
            <person name="Pati A."/>
            <person name="Brambilla E."/>
            <person name="Chen A."/>
            <person name="Palaniappan K."/>
            <person name="Land M."/>
            <person name="Hauser L."/>
            <person name="Chang Y.J."/>
            <person name="Jeffries C.D."/>
            <person name="Rohde M."/>
            <person name="Sikorski J."/>
            <person name="Spring S."/>
            <person name="Goker M."/>
            <person name="Detter J.C."/>
            <person name="Woyke T."/>
            <person name="Bristow J."/>
            <person name="Eisen J.A."/>
            <person name="Markowitz V."/>
            <person name="Hugenholtz P."/>
            <person name="Kyrpides N.C."/>
            <person name="Klenk H.P."/>
        </authorList>
    </citation>
    <scope>NUCLEOTIDE SEQUENCE [LARGE SCALE GENOMIC DNA]</scope>
    <source>
        <strain evidence="11">DSM 12680 / TGB-C1</strain>
    </source>
</reference>
<dbReference type="GO" id="GO:0003995">
    <property type="term" value="F:acyl-CoA dehydrogenase activity"/>
    <property type="evidence" value="ECO:0007669"/>
    <property type="project" value="InterPro"/>
</dbReference>
<feature type="domain" description="Acyl-CoA dehydrogenase/oxidase N-terminal" evidence="9">
    <location>
        <begin position="6"/>
        <end position="117"/>
    </location>
</feature>
<keyword evidence="11" id="KW-1185">Reference proteome</keyword>
<gene>
    <name evidence="10" type="ordered locus">Slip_0456</name>
</gene>
<evidence type="ECO:0000259" key="7">
    <source>
        <dbReference type="Pfam" id="PF00441"/>
    </source>
</evidence>
<dbReference type="FunFam" id="1.10.540.10:FF:000002">
    <property type="entry name" value="Acyl-CoA dehydrogenase FadE19"/>
    <property type="match status" value="1"/>
</dbReference>
<dbReference type="AlphaFoldDB" id="D7CKK5"/>
<evidence type="ECO:0000256" key="4">
    <source>
        <dbReference type="ARBA" id="ARBA00022827"/>
    </source>
</evidence>
<evidence type="ECO:0000313" key="10">
    <source>
        <dbReference type="EMBL" id="ADI01240.1"/>
    </source>
</evidence>
<dbReference type="InterPro" id="IPR036250">
    <property type="entry name" value="AcylCo_DH-like_C"/>
</dbReference>
<comment type="similarity">
    <text evidence="2 6">Belongs to the acyl-CoA dehydrogenase family.</text>
</comment>
<comment type="cofactor">
    <cofactor evidence="1 6">
        <name>FAD</name>
        <dbReference type="ChEBI" id="CHEBI:57692"/>
    </cofactor>
</comment>
<dbReference type="Gene3D" id="2.40.110.10">
    <property type="entry name" value="Butyryl-CoA Dehydrogenase, subunit A, domain 2"/>
    <property type="match status" value="1"/>
</dbReference>
<evidence type="ECO:0000256" key="1">
    <source>
        <dbReference type="ARBA" id="ARBA00001974"/>
    </source>
</evidence>
<keyword evidence="5 6" id="KW-0560">Oxidoreductase</keyword>
<protein>
    <submittedName>
        <fullName evidence="10">Acyl-CoA dehydrogenase domain protein</fullName>
    </submittedName>
</protein>
<dbReference type="PANTHER" id="PTHR43884:SF12">
    <property type="entry name" value="ISOVALERYL-COA DEHYDROGENASE, MITOCHONDRIAL-RELATED"/>
    <property type="match status" value="1"/>
</dbReference>
<dbReference type="PROSITE" id="PS00073">
    <property type="entry name" value="ACYL_COA_DH_2"/>
    <property type="match status" value="1"/>
</dbReference>
<sequence length="379" mass="41847">MDFTLTKEQLLIQKMARDYAEQYIQPLVERIESENAVPKEVIEGLAELDLFGMPMPEAYGGAGAGYDTYVVALEQIARISCGPAMIISAHTLGLGAINNFGTEEQKQRYMPKCCRGEHIASFAFTEPGTGSDPKQITTTAVRDGNHFVINGTKRFISNGTYPGPVVLFARDQENGKITAFIVEKFCEGYSVSKPWEKVGWHGGDLVDIYLKNVRIPAENVLGERGYGYPILQYGIAFGKIGMNAIALGTLLAAYEEAVTYAKEKTHRGEPIAKFQTIQLRIADIAMKYEASRWVAYRLGCLANQTKDYADFAREAAMAKVIVAENAFSATRIALDIHGSYGLMTDYKISRLYRDAVMGPQIEGVIDMQKIIVAGSILFK</sequence>
<evidence type="ECO:0000259" key="9">
    <source>
        <dbReference type="Pfam" id="PF02771"/>
    </source>
</evidence>
<dbReference type="HOGENOM" id="CLU_018204_3_5_9"/>
<dbReference type="SUPFAM" id="SSF56645">
    <property type="entry name" value="Acyl-CoA dehydrogenase NM domain-like"/>
    <property type="match status" value="1"/>
</dbReference>
<reference evidence="11" key="1">
    <citation type="journal article" date="2010" name="Stand. Genomic Sci.">
        <title>Complete genome sequence of Syntrophothermus lipocalidus type strain (TGB-C1T).</title>
        <authorList>
            <consortium name="US DOE Joint Genome Institute (JGI-PGF)"/>
            <person name="Djao O."/>
            <person name="Zhang X."/>
            <person name="Lucas S."/>
            <person name="Lapidus A."/>
            <person name="Glavina Del Rio T."/>
            <person name="Nolan M."/>
            <person name="Tice H."/>
            <person name="Cheng J."/>
            <person name="Han C."/>
            <person name="Tapia R."/>
            <person name="Goodwin L."/>
            <person name="Pitluck S."/>
            <person name="Liolios K."/>
            <person name="Ivanova N."/>
            <person name="Mavromatis K."/>
            <person name="Mikhailova N."/>
            <person name="Ovchinnikova G."/>
            <person name="Pati A."/>
            <person name="Brambilla E."/>
            <person name="Chen A."/>
            <person name="Palaniappan K."/>
            <person name="Land M."/>
            <person name="Hauser L."/>
            <person name="Chang Y."/>
            <person name="Jeffries C."/>
            <person name="Rohde M."/>
            <person name="Sikorski J."/>
            <person name="Spring S."/>
            <person name="Goker M."/>
            <person name="Detter J."/>
            <person name="Woyke T."/>
            <person name="Bristow J."/>
            <person name="Eisen J."/>
            <person name="Markowitz V."/>
            <person name="Hugenholtz P."/>
            <person name="Kyrpides N."/>
            <person name="Klenk H."/>
        </authorList>
    </citation>
    <scope>NUCLEOTIDE SEQUENCE [LARGE SCALE GENOMIC DNA]</scope>
    <source>
        <strain evidence="11">DSM 12680 / TGB-C1</strain>
    </source>
</reference>
<dbReference type="OrthoDB" id="9802447at2"/>
<name>D7CKK5_SYNLT</name>
<dbReference type="InterPro" id="IPR009075">
    <property type="entry name" value="AcylCo_DH/oxidase_C"/>
</dbReference>
<dbReference type="Pfam" id="PF02770">
    <property type="entry name" value="Acyl-CoA_dh_M"/>
    <property type="match status" value="1"/>
</dbReference>
<dbReference type="RefSeq" id="WP_013174642.1">
    <property type="nucleotide sequence ID" value="NC_014220.1"/>
</dbReference>
<dbReference type="InterPro" id="IPR037069">
    <property type="entry name" value="AcylCoA_DH/ox_N_sf"/>
</dbReference>
<dbReference type="PIRSF" id="PIRSF016578">
    <property type="entry name" value="HsaA"/>
    <property type="match status" value="1"/>
</dbReference>
<accession>D7CKK5</accession>
<dbReference type="InterPro" id="IPR006089">
    <property type="entry name" value="Acyl-CoA_DH_CS"/>
</dbReference>
<evidence type="ECO:0000313" key="11">
    <source>
        <dbReference type="Proteomes" id="UP000000378"/>
    </source>
</evidence>
<organism evidence="10 11">
    <name type="scientific">Syntrophothermus lipocalidus (strain DSM 12680 / TGB-C1)</name>
    <dbReference type="NCBI Taxonomy" id="643648"/>
    <lineage>
        <taxon>Bacteria</taxon>
        <taxon>Bacillati</taxon>
        <taxon>Bacillota</taxon>
        <taxon>Clostridia</taxon>
        <taxon>Eubacteriales</taxon>
        <taxon>Syntrophomonadaceae</taxon>
        <taxon>Syntrophothermus</taxon>
    </lineage>
</organism>
<evidence type="ECO:0000256" key="2">
    <source>
        <dbReference type="ARBA" id="ARBA00009347"/>
    </source>
</evidence>
<dbReference type="KEGG" id="slp:Slip_0456"/>
<feature type="domain" description="Acyl-CoA dehydrogenase/oxidase C-terminal" evidence="7">
    <location>
        <begin position="227"/>
        <end position="376"/>
    </location>
</feature>
<dbReference type="STRING" id="643648.Slip_0456"/>
<dbReference type="InterPro" id="IPR009100">
    <property type="entry name" value="AcylCoA_DH/oxidase_NM_dom_sf"/>
</dbReference>
<evidence type="ECO:0000256" key="3">
    <source>
        <dbReference type="ARBA" id="ARBA00022630"/>
    </source>
</evidence>
<dbReference type="EMBL" id="CP002048">
    <property type="protein sequence ID" value="ADI01240.1"/>
    <property type="molecule type" value="Genomic_DNA"/>
</dbReference>
<feature type="domain" description="Acyl-CoA oxidase/dehydrogenase middle" evidence="8">
    <location>
        <begin position="121"/>
        <end position="213"/>
    </location>
</feature>
<dbReference type="eggNOG" id="COG1960">
    <property type="taxonomic scope" value="Bacteria"/>
</dbReference>
<proteinExistence type="inferred from homology"/>
<dbReference type="Gene3D" id="1.20.140.10">
    <property type="entry name" value="Butyryl-CoA Dehydrogenase, subunit A, domain 3"/>
    <property type="match status" value="1"/>
</dbReference>
<dbReference type="InterPro" id="IPR046373">
    <property type="entry name" value="Acyl-CoA_Oxase/DH_mid-dom_sf"/>
</dbReference>
<evidence type="ECO:0000256" key="5">
    <source>
        <dbReference type="ARBA" id="ARBA00023002"/>
    </source>
</evidence>
<dbReference type="PANTHER" id="PTHR43884">
    <property type="entry name" value="ACYL-COA DEHYDROGENASE"/>
    <property type="match status" value="1"/>
</dbReference>
<dbReference type="Pfam" id="PF00441">
    <property type="entry name" value="Acyl-CoA_dh_1"/>
    <property type="match status" value="1"/>
</dbReference>
<dbReference type="Gene3D" id="1.10.540.10">
    <property type="entry name" value="Acyl-CoA dehydrogenase/oxidase, N-terminal domain"/>
    <property type="match status" value="1"/>
</dbReference>
<dbReference type="GO" id="GO:0050660">
    <property type="term" value="F:flavin adenine dinucleotide binding"/>
    <property type="evidence" value="ECO:0007669"/>
    <property type="project" value="InterPro"/>
</dbReference>